<feature type="transmembrane region" description="Helical" evidence="6">
    <location>
        <begin position="442"/>
        <end position="461"/>
    </location>
</feature>
<keyword evidence="2" id="KW-1003">Cell membrane</keyword>
<gene>
    <name evidence="7" type="ORF">E7512_11225</name>
</gene>
<name>A0A928KXY3_9FIRM</name>
<dbReference type="GO" id="GO:0015297">
    <property type="term" value="F:antiporter activity"/>
    <property type="evidence" value="ECO:0007669"/>
    <property type="project" value="InterPro"/>
</dbReference>
<feature type="transmembrane region" description="Helical" evidence="6">
    <location>
        <begin position="97"/>
        <end position="119"/>
    </location>
</feature>
<dbReference type="RefSeq" id="WP_020072063.1">
    <property type="nucleotide sequence ID" value="NZ_JBKWRC010000001.1"/>
</dbReference>
<sequence length="582" mass="62064">MAKASRRKSQSFLHGALILTASVLIVKLIGALFKVPLTWVITEDGLGYFNTAYNFYGPIYSLATAGFPIAISRLVSESCTRGAYRDIRRIHRASAPIFIGTGTVGFALMVFGAAAYARIIGNESALPALYTLAPAILFSCLTAIYRGYYEGLRNMYPTAISEIIEALSKLTVGLSAACLILHRGMKEYEALGTVFGVAAASRDYARSAVLPYAAAGAILGVTVGSALSFLFLFCRHRLLGDGITEENLKNSPPPRSMRKTVSRLVRTAVPIGVGAMAVNVAAMVDTTFLQTRIHNVMEQNPQVLLSMYQGMIPQINIEAHTVPNFLFGCFSMALTLFMLVPAVTQAFGISALPNVTAAYTRGEKTHLKKSMEAVLRVTALFSIPAGMGLAVMAGPVARLVFGARPSLPITSHVLVIMGVGAIFASFSTPVNSMLQAVGRVDLPVKLLAVGLTIKVALNYFLVGIPQINVLGAGAGTLACYFFLTVAALTCLCRETGILPDFLSIFGKPLIASILCCAAAWSARGLLSHVLTENLSTLGGVGAAVLVYSLSLLCLRAICRDDILMLPNGQKIAKILEKHGWIR</sequence>
<feature type="transmembrane region" description="Helical" evidence="6">
    <location>
        <begin position="12"/>
        <end position="33"/>
    </location>
</feature>
<keyword evidence="4 6" id="KW-1133">Transmembrane helix</keyword>
<dbReference type="PANTHER" id="PTHR30250:SF21">
    <property type="entry name" value="LIPID II FLIPPASE MURJ"/>
    <property type="match status" value="1"/>
</dbReference>
<feature type="transmembrane region" description="Helical" evidence="6">
    <location>
        <begin position="212"/>
        <end position="233"/>
    </location>
</feature>
<dbReference type="GO" id="GO:0042910">
    <property type="term" value="F:xenobiotic transmembrane transporter activity"/>
    <property type="evidence" value="ECO:0007669"/>
    <property type="project" value="InterPro"/>
</dbReference>
<dbReference type="PANTHER" id="PTHR30250">
    <property type="entry name" value="PST FAMILY PREDICTED COLANIC ACID TRANSPORTER"/>
    <property type="match status" value="1"/>
</dbReference>
<dbReference type="InterPro" id="IPR002797">
    <property type="entry name" value="Polysacc_synth"/>
</dbReference>
<feature type="transmembrane region" description="Helical" evidence="6">
    <location>
        <begin position="325"/>
        <end position="352"/>
    </location>
</feature>
<feature type="transmembrane region" description="Helical" evidence="6">
    <location>
        <begin position="125"/>
        <end position="145"/>
    </location>
</feature>
<organism evidence="7 8">
    <name type="scientific">Faecalispora sporosphaeroides</name>
    <dbReference type="NCBI Taxonomy" id="1549"/>
    <lineage>
        <taxon>Bacteria</taxon>
        <taxon>Bacillati</taxon>
        <taxon>Bacillota</taxon>
        <taxon>Clostridia</taxon>
        <taxon>Eubacteriales</taxon>
        <taxon>Oscillospiraceae</taxon>
        <taxon>Faecalispora</taxon>
    </lineage>
</organism>
<dbReference type="Proteomes" id="UP000754750">
    <property type="component" value="Unassembled WGS sequence"/>
</dbReference>
<feature type="transmembrane region" description="Helical" evidence="6">
    <location>
        <begin position="409"/>
        <end position="430"/>
    </location>
</feature>
<comment type="subcellular location">
    <subcellularLocation>
        <location evidence="1">Cell membrane</location>
        <topology evidence="1">Multi-pass membrane protein</topology>
    </subcellularLocation>
</comment>
<dbReference type="Pfam" id="PF01943">
    <property type="entry name" value="Polysacc_synt"/>
    <property type="match status" value="1"/>
</dbReference>
<dbReference type="CDD" id="cd13124">
    <property type="entry name" value="MATE_SpoVB_like"/>
    <property type="match status" value="1"/>
</dbReference>
<dbReference type="InterPro" id="IPR024923">
    <property type="entry name" value="PG_synth_SpoVB"/>
</dbReference>
<feature type="transmembrane region" description="Helical" evidence="6">
    <location>
        <begin position="504"/>
        <end position="522"/>
    </location>
</feature>
<evidence type="ECO:0000256" key="6">
    <source>
        <dbReference type="SAM" id="Phobius"/>
    </source>
</evidence>
<dbReference type="GO" id="GO:0005886">
    <property type="term" value="C:plasma membrane"/>
    <property type="evidence" value="ECO:0007669"/>
    <property type="project" value="UniProtKB-SubCell"/>
</dbReference>
<keyword evidence="5 6" id="KW-0472">Membrane</keyword>
<dbReference type="InterPro" id="IPR002528">
    <property type="entry name" value="MATE_fam"/>
</dbReference>
<dbReference type="InterPro" id="IPR050833">
    <property type="entry name" value="Poly_Biosynth_Transport"/>
</dbReference>
<evidence type="ECO:0000313" key="8">
    <source>
        <dbReference type="Proteomes" id="UP000754750"/>
    </source>
</evidence>
<feature type="transmembrane region" description="Helical" evidence="6">
    <location>
        <begin position="467"/>
        <end position="492"/>
    </location>
</feature>
<dbReference type="EMBL" id="SVNY01000005">
    <property type="protein sequence ID" value="MBE6834126.1"/>
    <property type="molecule type" value="Genomic_DNA"/>
</dbReference>
<feature type="transmembrane region" description="Helical" evidence="6">
    <location>
        <begin position="373"/>
        <end position="397"/>
    </location>
</feature>
<accession>A0A928KXY3</accession>
<evidence type="ECO:0000256" key="3">
    <source>
        <dbReference type="ARBA" id="ARBA00022692"/>
    </source>
</evidence>
<dbReference type="AlphaFoldDB" id="A0A928KXY3"/>
<proteinExistence type="predicted"/>
<evidence type="ECO:0000256" key="4">
    <source>
        <dbReference type="ARBA" id="ARBA00022989"/>
    </source>
</evidence>
<dbReference type="PIRSF" id="PIRSF038958">
    <property type="entry name" value="PG_synth_SpoVB"/>
    <property type="match status" value="1"/>
</dbReference>
<keyword evidence="3 6" id="KW-0812">Transmembrane</keyword>
<comment type="caution">
    <text evidence="7">The sequence shown here is derived from an EMBL/GenBank/DDBJ whole genome shotgun (WGS) entry which is preliminary data.</text>
</comment>
<evidence type="ECO:0000313" key="7">
    <source>
        <dbReference type="EMBL" id="MBE6834126.1"/>
    </source>
</evidence>
<feature type="transmembrane region" description="Helical" evidence="6">
    <location>
        <begin position="534"/>
        <end position="554"/>
    </location>
</feature>
<dbReference type="Pfam" id="PF01554">
    <property type="entry name" value="MatE"/>
    <property type="match status" value="1"/>
</dbReference>
<reference evidence="7" key="1">
    <citation type="submission" date="2019-04" db="EMBL/GenBank/DDBJ databases">
        <title>Evolution of Biomass-Degrading Anaerobic Consortia Revealed by Metagenomics.</title>
        <authorList>
            <person name="Peng X."/>
        </authorList>
    </citation>
    <scope>NUCLEOTIDE SEQUENCE</scope>
    <source>
        <strain evidence="7">SIG551</strain>
    </source>
</reference>
<feature type="transmembrane region" description="Helical" evidence="6">
    <location>
        <begin position="53"/>
        <end position="76"/>
    </location>
</feature>
<evidence type="ECO:0000256" key="1">
    <source>
        <dbReference type="ARBA" id="ARBA00004651"/>
    </source>
</evidence>
<protein>
    <submittedName>
        <fullName evidence="7">Polysaccharide biosynthesis protein</fullName>
    </submittedName>
</protein>
<evidence type="ECO:0000256" key="5">
    <source>
        <dbReference type="ARBA" id="ARBA00023136"/>
    </source>
</evidence>
<evidence type="ECO:0000256" key="2">
    <source>
        <dbReference type="ARBA" id="ARBA00022475"/>
    </source>
</evidence>